<gene>
    <name evidence="1" type="ORF">BJX63DRAFT_393292</name>
</gene>
<dbReference type="Proteomes" id="UP001610334">
    <property type="component" value="Unassembled WGS sequence"/>
</dbReference>
<keyword evidence="2" id="KW-1185">Reference proteome</keyword>
<proteinExistence type="predicted"/>
<evidence type="ECO:0000313" key="1">
    <source>
        <dbReference type="EMBL" id="KAL2814003.1"/>
    </source>
</evidence>
<dbReference type="EMBL" id="JBFXLT010000036">
    <property type="protein sequence ID" value="KAL2814003.1"/>
    <property type="molecule type" value="Genomic_DNA"/>
</dbReference>
<name>A0ABR4HGU8_9EURO</name>
<accession>A0ABR4HGU8</accession>
<organism evidence="1 2">
    <name type="scientific">Aspergillus granulosus</name>
    <dbReference type="NCBI Taxonomy" id="176169"/>
    <lineage>
        <taxon>Eukaryota</taxon>
        <taxon>Fungi</taxon>
        <taxon>Dikarya</taxon>
        <taxon>Ascomycota</taxon>
        <taxon>Pezizomycotina</taxon>
        <taxon>Eurotiomycetes</taxon>
        <taxon>Eurotiomycetidae</taxon>
        <taxon>Eurotiales</taxon>
        <taxon>Aspergillaceae</taxon>
        <taxon>Aspergillus</taxon>
        <taxon>Aspergillus subgen. Nidulantes</taxon>
    </lineage>
</organism>
<evidence type="ECO:0000313" key="2">
    <source>
        <dbReference type="Proteomes" id="UP001610334"/>
    </source>
</evidence>
<reference evidence="1 2" key="1">
    <citation type="submission" date="2024-07" db="EMBL/GenBank/DDBJ databases">
        <title>Section-level genome sequencing and comparative genomics of Aspergillus sections Usti and Cavernicolus.</title>
        <authorList>
            <consortium name="Lawrence Berkeley National Laboratory"/>
            <person name="Nybo J.L."/>
            <person name="Vesth T.C."/>
            <person name="Theobald S."/>
            <person name="Frisvad J.C."/>
            <person name="Larsen T.O."/>
            <person name="Kjaerboelling I."/>
            <person name="Rothschild-Mancinelli K."/>
            <person name="Lyhne E.K."/>
            <person name="Kogle M.E."/>
            <person name="Barry K."/>
            <person name="Clum A."/>
            <person name="Na H."/>
            <person name="Ledsgaard L."/>
            <person name="Lin J."/>
            <person name="Lipzen A."/>
            <person name="Kuo A."/>
            <person name="Riley R."/>
            <person name="Mondo S."/>
            <person name="Labutti K."/>
            <person name="Haridas S."/>
            <person name="Pangalinan J."/>
            <person name="Salamov A.A."/>
            <person name="Simmons B.A."/>
            <person name="Magnuson J.K."/>
            <person name="Chen J."/>
            <person name="Drula E."/>
            <person name="Henrissat B."/>
            <person name="Wiebenga A."/>
            <person name="Lubbers R.J."/>
            <person name="Gomes A.C."/>
            <person name="Makela M.R."/>
            <person name="Stajich J."/>
            <person name="Grigoriev I.V."/>
            <person name="Mortensen U.H."/>
            <person name="De Vries R.P."/>
            <person name="Baker S.E."/>
            <person name="Andersen M.R."/>
        </authorList>
    </citation>
    <scope>NUCLEOTIDE SEQUENCE [LARGE SCALE GENOMIC DNA]</scope>
    <source>
        <strain evidence="1 2">CBS 588.65</strain>
    </source>
</reference>
<comment type="caution">
    <text evidence="1">The sequence shown here is derived from an EMBL/GenBank/DDBJ whole genome shotgun (WGS) entry which is preliminary data.</text>
</comment>
<sequence length="70" mass="7862">MQRTGKILSCLSQIKSGGRQCMSWLIGLLARILAEFAGRTYKVLASSQVRKHTSLRTQCYRAVTTRICQS</sequence>
<protein>
    <submittedName>
        <fullName evidence="1">Uncharacterized protein</fullName>
    </submittedName>
</protein>